<evidence type="ECO:0000313" key="4">
    <source>
        <dbReference type="EMBL" id="MFC5508930.1"/>
    </source>
</evidence>
<accession>A0ABW0P8Y3</accession>
<name>A0ABW0P8Y3_9HYPH</name>
<evidence type="ECO:0000259" key="3">
    <source>
        <dbReference type="Pfam" id="PF13717"/>
    </source>
</evidence>
<feature type="domain" description="Zinc finger/thioredoxin putative" evidence="3">
    <location>
        <begin position="1"/>
        <end position="35"/>
    </location>
</feature>
<evidence type="ECO:0000313" key="5">
    <source>
        <dbReference type="Proteomes" id="UP001596060"/>
    </source>
</evidence>
<feature type="region of interest" description="Disordered" evidence="1">
    <location>
        <begin position="76"/>
        <end position="113"/>
    </location>
</feature>
<dbReference type="Proteomes" id="UP001596060">
    <property type="component" value="Unassembled WGS sequence"/>
</dbReference>
<feature type="transmembrane region" description="Helical" evidence="2">
    <location>
        <begin position="118"/>
        <end position="138"/>
    </location>
</feature>
<keyword evidence="2" id="KW-0472">Membrane</keyword>
<keyword evidence="2" id="KW-0812">Transmembrane</keyword>
<keyword evidence="2" id="KW-1133">Transmembrane helix</keyword>
<comment type="caution">
    <text evidence="4">The sequence shown here is derived from an EMBL/GenBank/DDBJ whole genome shotgun (WGS) entry which is preliminary data.</text>
</comment>
<evidence type="ECO:0000256" key="2">
    <source>
        <dbReference type="SAM" id="Phobius"/>
    </source>
</evidence>
<dbReference type="InterPro" id="IPR021834">
    <property type="entry name" value="DUF3426"/>
</dbReference>
<dbReference type="Pfam" id="PF11906">
    <property type="entry name" value="DUF3426"/>
    <property type="match status" value="1"/>
</dbReference>
<gene>
    <name evidence="4" type="ORF">ACFPN9_27235</name>
</gene>
<protein>
    <submittedName>
        <fullName evidence="4">DUF3426 domain-containing protein</fullName>
    </submittedName>
</protein>
<dbReference type="EMBL" id="JBHSLU010000127">
    <property type="protein sequence ID" value="MFC5508930.1"/>
    <property type="molecule type" value="Genomic_DNA"/>
</dbReference>
<evidence type="ECO:0000256" key="1">
    <source>
        <dbReference type="SAM" id="MobiDB-lite"/>
    </source>
</evidence>
<keyword evidence="5" id="KW-1185">Reference proteome</keyword>
<organism evidence="4 5">
    <name type="scientific">Bosea massiliensis</name>
    <dbReference type="NCBI Taxonomy" id="151419"/>
    <lineage>
        <taxon>Bacteria</taxon>
        <taxon>Pseudomonadati</taxon>
        <taxon>Pseudomonadota</taxon>
        <taxon>Alphaproteobacteria</taxon>
        <taxon>Hyphomicrobiales</taxon>
        <taxon>Boseaceae</taxon>
        <taxon>Bosea</taxon>
    </lineage>
</organism>
<feature type="compositionally biased region" description="Basic residues" evidence="1">
    <location>
        <begin position="97"/>
        <end position="113"/>
    </location>
</feature>
<dbReference type="NCBIfam" id="TIGR02098">
    <property type="entry name" value="MJ0042_CXXC"/>
    <property type="match status" value="1"/>
</dbReference>
<proteinExistence type="predicted"/>
<dbReference type="RefSeq" id="WP_066723947.1">
    <property type="nucleotide sequence ID" value="NZ_JBHSLU010000127.1"/>
</dbReference>
<sequence length="264" mass="27582">MLIVCPSCASRYELDGAKLGPDGRKVRCASCQTLWHVDPEPELPAVPTPEETQALLNEELEQAAAIEAQVSAVAAENELPDSGAEGQTGEAAPAAPRGKRSGRPARKGSKAKAKPSRAVVAAASLSLLGIAGLGLLVVQRDRVARAAPQLADVFETLGLPVNVRGLKLGSVESGLVEDAAGRFLVVEGNVTNIAKSQTRVPPIEVAVQDASGQTLYSWKTDPPRPELEPAELMRFRARLAAPPATGQTVLVRFAASGPDKAGQH</sequence>
<reference evidence="5" key="1">
    <citation type="journal article" date="2019" name="Int. J. Syst. Evol. Microbiol.">
        <title>The Global Catalogue of Microorganisms (GCM) 10K type strain sequencing project: providing services to taxonomists for standard genome sequencing and annotation.</title>
        <authorList>
            <consortium name="The Broad Institute Genomics Platform"/>
            <consortium name="The Broad Institute Genome Sequencing Center for Infectious Disease"/>
            <person name="Wu L."/>
            <person name="Ma J."/>
        </authorList>
    </citation>
    <scope>NUCLEOTIDE SEQUENCE [LARGE SCALE GENOMIC DNA]</scope>
    <source>
        <strain evidence="5">CCUG 43117</strain>
    </source>
</reference>
<dbReference type="InterPro" id="IPR011723">
    <property type="entry name" value="Znf/thioredoxin_put"/>
</dbReference>
<dbReference type="Pfam" id="PF13717">
    <property type="entry name" value="Zn_ribbon_4"/>
    <property type="match status" value="1"/>
</dbReference>